<organism evidence="1 2">
    <name type="scientific">Nitrosarchaeum koreense MY1</name>
    <dbReference type="NCBI Taxonomy" id="1001994"/>
    <lineage>
        <taxon>Archaea</taxon>
        <taxon>Nitrososphaerota</taxon>
        <taxon>Nitrososphaeria</taxon>
        <taxon>Nitrosopumilales</taxon>
        <taxon>Nitrosopumilaceae</taxon>
        <taxon>Nitrosarchaeum</taxon>
    </lineage>
</organism>
<proteinExistence type="predicted"/>
<accession>F9CV46</accession>
<dbReference type="RefSeq" id="WP_007549836.1">
    <property type="nucleotide sequence ID" value="NZ_AFPU01000001.1"/>
</dbReference>
<evidence type="ECO:0000313" key="1">
    <source>
        <dbReference type="EMBL" id="EGP93161.1"/>
    </source>
</evidence>
<name>F9CV46_9ARCH</name>
<comment type="caution">
    <text evidence="1">The sequence shown here is derived from an EMBL/GenBank/DDBJ whole genome shotgun (WGS) entry which is preliminary data.</text>
</comment>
<dbReference type="AlphaFoldDB" id="F9CV46"/>
<keyword evidence="2" id="KW-1185">Reference proteome</keyword>
<protein>
    <submittedName>
        <fullName evidence="1">Uncharacterized protein</fullName>
    </submittedName>
</protein>
<dbReference type="STRING" id="1001994.MY1_0391"/>
<reference evidence="1 2" key="1">
    <citation type="journal article" date="2011" name="J. Bacteriol.">
        <title>Genome Sequence of an Ammonia-Oxidizing Soil Archaeon, "Candidatus Nitrosoarchaeum koreensis" MY1.</title>
        <authorList>
            <person name="Kim B.K."/>
            <person name="Jung M.Y."/>
            <person name="Yu D.S."/>
            <person name="Park S.J."/>
            <person name="Oh T.K."/>
            <person name="Rhee S.K."/>
            <person name="Kim J.F."/>
        </authorList>
    </citation>
    <scope>NUCLEOTIDE SEQUENCE [LARGE SCALE GENOMIC DNA]</scope>
    <source>
        <strain evidence="1 2">MY1</strain>
    </source>
</reference>
<dbReference type="Proteomes" id="UP000004440">
    <property type="component" value="Unassembled WGS sequence"/>
</dbReference>
<dbReference type="OrthoDB" id="378094at2157"/>
<sequence length="60" mass="6763">MNIYDTKIVACIACQKAIGEIEFDSTMINPLCGYCSSIEDKLHTSKNHQENFRIKIGQVV</sequence>
<gene>
    <name evidence="1" type="ORF">MY1_0391</name>
</gene>
<dbReference type="EMBL" id="AFPU01000001">
    <property type="protein sequence ID" value="EGP93161.1"/>
    <property type="molecule type" value="Genomic_DNA"/>
</dbReference>
<evidence type="ECO:0000313" key="2">
    <source>
        <dbReference type="Proteomes" id="UP000004440"/>
    </source>
</evidence>